<dbReference type="OrthoDB" id="7574593at2"/>
<evidence type="ECO:0000313" key="1">
    <source>
        <dbReference type="EMBL" id="RZU28897.1"/>
    </source>
</evidence>
<gene>
    <name evidence="1" type="ORF">BDD14_6480</name>
</gene>
<protein>
    <submittedName>
        <fullName evidence="1">Uncharacterized protein</fullName>
    </submittedName>
</protein>
<proteinExistence type="predicted"/>
<dbReference type="AlphaFoldDB" id="A0A4Q7XX04"/>
<comment type="caution">
    <text evidence="1">The sequence shown here is derived from an EMBL/GenBank/DDBJ whole genome shotgun (WGS) entry which is preliminary data.</text>
</comment>
<name>A0A4Q7XX04_9BACT</name>
<evidence type="ECO:0000313" key="2">
    <source>
        <dbReference type="Proteomes" id="UP000292958"/>
    </source>
</evidence>
<sequence>MSAICVDETPEVALQSEEKPCLFWVGLYLQDRAYGGREESGWYYDCGELVTDHSIYAEYCGGLTPSCHLTHEAAQAARDQMAKGIEKLNEGRRDISSVLSEGRYGVEIHEDALPPFYPEHRPRYE</sequence>
<reference evidence="1 2" key="1">
    <citation type="submission" date="2019-02" db="EMBL/GenBank/DDBJ databases">
        <title>Genomic Encyclopedia of Archaeal and Bacterial Type Strains, Phase II (KMG-II): from individual species to whole genera.</title>
        <authorList>
            <person name="Goeker M."/>
        </authorList>
    </citation>
    <scope>NUCLEOTIDE SEQUENCE [LARGE SCALE GENOMIC DNA]</scope>
    <source>
        <strain evidence="1 2">DSM 18101</strain>
    </source>
</reference>
<keyword evidence="2" id="KW-1185">Reference proteome</keyword>
<organism evidence="1 2">
    <name type="scientific">Edaphobacter modestus</name>
    <dbReference type="NCBI Taxonomy" id="388466"/>
    <lineage>
        <taxon>Bacteria</taxon>
        <taxon>Pseudomonadati</taxon>
        <taxon>Acidobacteriota</taxon>
        <taxon>Terriglobia</taxon>
        <taxon>Terriglobales</taxon>
        <taxon>Acidobacteriaceae</taxon>
        <taxon>Edaphobacter</taxon>
    </lineage>
</organism>
<dbReference type="Proteomes" id="UP000292958">
    <property type="component" value="Unassembled WGS sequence"/>
</dbReference>
<accession>A0A4Q7XX04</accession>
<dbReference type="EMBL" id="SHKW01000008">
    <property type="protein sequence ID" value="RZU28897.1"/>
    <property type="molecule type" value="Genomic_DNA"/>
</dbReference>